<dbReference type="GO" id="GO:0042158">
    <property type="term" value="P:lipoprotein biosynthetic process"/>
    <property type="evidence" value="ECO:0007669"/>
    <property type="project" value="UniProtKB-UniRule"/>
</dbReference>
<comment type="subcellular location">
    <subcellularLocation>
        <location evidence="7">Cell membrane</location>
        <topology evidence="7">Multi-pass membrane protein</topology>
    </subcellularLocation>
</comment>
<keyword evidence="8" id="KW-0449">Lipoprotein</keyword>
<comment type="function">
    <text evidence="7">Catalyzes the transfer of the diacylglyceryl group from phosphatidylglycerol to the sulfhydryl group of the N-terminal cysteine of a prolipoprotein, the first step in the formation of mature lipoproteins.</text>
</comment>
<dbReference type="Proteomes" id="UP000231408">
    <property type="component" value="Unassembled WGS sequence"/>
</dbReference>
<dbReference type="PROSITE" id="PS01311">
    <property type="entry name" value="LGT"/>
    <property type="match status" value="1"/>
</dbReference>
<keyword evidence="2 7" id="KW-1003">Cell membrane</keyword>
<dbReference type="GO" id="GO:0008961">
    <property type="term" value="F:phosphatidylglycerol-prolipoprotein diacylglyceryl transferase activity"/>
    <property type="evidence" value="ECO:0007669"/>
    <property type="project" value="UniProtKB-UniRule"/>
</dbReference>
<evidence type="ECO:0000256" key="1">
    <source>
        <dbReference type="ARBA" id="ARBA00007150"/>
    </source>
</evidence>
<feature type="transmembrane region" description="Helical" evidence="7">
    <location>
        <begin position="217"/>
        <end position="239"/>
    </location>
</feature>
<protein>
    <recommendedName>
        <fullName evidence="7">Phosphatidylglycerol--prolipoprotein diacylglyceryl transferase</fullName>
        <ecNumber evidence="7">2.5.1.145</ecNumber>
    </recommendedName>
</protein>
<sequence length="320" mass="37054">MCHRREGSSPSARTKQKIGFIKGLFLFSPKIWYYSYMINWLHTFNPQPNLLSLGPVTIYWYGLFMVLAMIIGIITAIMIAKHYSISRDKIIDLSFYLIIGGLIGARVYEIFLELPYYLAQPLEIIKIWHGGLAIHGAILGGLVALWLFVKKNQDLNFWKLCAIVVPALTLGQAIGRWGNYFNQELFGRPTDLPWGIPIELLNRSNDFISANYFHPTFLYESIGSILIFGVLILGHYLIIRKKKNNPSDEKVAYFRSTVLIYIILYSILRFCLEFVRIDDTAMWGNVRWPQIISLFLIFISLIILFRPYVQTVRDQKKSIQ</sequence>
<accession>A0A2G9ZMQ8</accession>
<evidence type="ECO:0000256" key="5">
    <source>
        <dbReference type="ARBA" id="ARBA00022989"/>
    </source>
</evidence>
<evidence type="ECO:0000313" key="8">
    <source>
        <dbReference type="EMBL" id="PIP34469.1"/>
    </source>
</evidence>
<organism evidence="8 9">
    <name type="scientific">Candidatus Falkowbacteria bacterium CG23_combo_of_CG06-09_8_20_14_all_41_10</name>
    <dbReference type="NCBI Taxonomy" id="1974571"/>
    <lineage>
        <taxon>Bacteria</taxon>
        <taxon>Candidatus Falkowiibacteriota</taxon>
    </lineage>
</organism>
<keyword evidence="3 7" id="KW-0808">Transferase</keyword>
<feature type="transmembrane region" description="Helical" evidence="7">
    <location>
        <begin position="58"/>
        <end position="78"/>
    </location>
</feature>
<dbReference type="HAMAP" id="MF_01147">
    <property type="entry name" value="Lgt"/>
    <property type="match status" value="1"/>
</dbReference>
<keyword evidence="6 7" id="KW-0472">Membrane</keyword>
<comment type="pathway">
    <text evidence="7">Protein modification; lipoprotein biosynthesis (diacylglyceryl transfer).</text>
</comment>
<comment type="similarity">
    <text evidence="1 7">Belongs to the Lgt family.</text>
</comment>
<evidence type="ECO:0000256" key="2">
    <source>
        <dbReference type="ARBA" id="ARBA00022475"/>
    </source>
</evidence>
<proteinExistence type="inferred from homology"/>
<dbReference type="PANTHER" id="PTHR30589:SF0">
    <property type="entry name" value="PHOSPHATIDYLGLYCEROL--PROLIPOPROTEIN DIACYLGLYCERYL TRANSFERASE"/>
    <property type="match status" value="1"/>
</dbReference>
<evidence type="ECO:0000256" key="7">
    <source>
        <dbReference type="HAMAP-Rule" id="MF_01147"/>
    </source>
</evidence>
<dbReference type="PANTHER" id="PTHR30589">
    <property type="entry name" value="PROLIPOPROTEIN DIACYLGLYCERYL TRANSFERASE"/>
    <property type="match status" value="1"/>
</dbReference>
<keyword evidence="5 7" id="KW-1133">Transmembrane helix</keyword>
<comment type="caution">
    <text evidence="8">The sequence shown here is derived from an EMBL/GenBank/DDBJ whole genome shotgun (WGS) entry which is preliminary data.</text>
</comment>
<gene>
    <name evidence="7 8" type="primary">lgt</name>
    <name evidence="8" type="ORF">COX21_02710</name>
</gene>
<evidence type="ECO:0000256" key="6">
    <source>
        <dbReference type="ARBA" id="ARBA00023136"/>
    </source>
</evidence>
<comment type="catalytic activity">
    <reaction evidence="7">
        <text>L-cysteinyl-[prolipoprotein] + a 1,2-diacyl-sn-glycero-3-phospho-(1'-sn-glycerol) = an S-1,2-diacyl-sn-glyceryl-L-cysteinyl-[prolipoprotein] + sn-glycerol 1-phosphate + H(+)</text>
        <dbReference type="Rhea" id="RHEA:56712"/>
        <dbReference type="Rhea" id="RHEA-COMP:14679"/>
        <dbReference type="Rhea" id="RHEA-COMP:14680"/>
        <dbReference type="ChEBI" id="CHEBI:15378"/>
        <dbReference type="ChEBI" id="CHEBI:29950"/>
        <dbReference type="ChEBI" id="CHEBI:57685"/>
        <dbReference type="ChEBI" id="CHEBI:64716"/>
        <dbReference type="ChEBI" id="CHEBI:140658"/>
        <dbReference type="EC" id="2.5.1.145"/>
    </reaction>
</comment>
<feature type="transmembrane region" description="Helical" evidence="7">
    <location>
        <begin position="156"/>
        <end position="175"/>
    </location>
</feature>
<evidence type="ECO:0000313" key="9">
    <source>
        <dbReference type="Proteomes" id="UP000231408"/>
    </source>
</evidence>
<keyword evidence="4 7" id="KW-0812">Transmembrane</keyword>
<dbReference type="GO" id="GO:0005886">
    <property type="term" value="C:plasma membrane"/>
    <property type="evidence" value="ECO:0007669"/>
    <property type="project" value="UniProtKB-SubCell"/>
</dbReference>
<feature type="transmembrane region" description="Helical" evidence="7">
    <location>
        <begin position="90"/>
        <end position="108"/>
    </location>
</feature>
<feature type="binding site" evidence="7">
    <location>
        <position position="176"/>
    </location>
    <ligand>
        <name>a 1,2-diacyl-sn-glycero-3-phospho-(1'-sn-glycerol)</name>
        <dbReference type="ChEBI" id="CHEBI:64716"/>
    </ligand>
</feature>
<feature type="transmembrane region" description="Helical" evidence="7">
    <location>
        <begin position="20"/>
        <end position="38"/>
    </location>
</feature>
<dbReference type="Pfam" id="PF01790">
    <property type="entry name" value="LGT"/>
    <property type="match status" value="1"/>
</dbReference>
<dbReference type="EC" id="2.5.1.145" evidence="7"/>
<evidence type="ECO:0000256" key="3">
    <source>
        <dbReference type="ARBA" id="ARBA00022679"/>
    </source>
</evidence>
<dbReference type="UniPathway" id="UPA00664"/>
<dbReference type="AlphaFoldDB" id="A0A2G9ZMQ8"/>
<name>A0A2G9ZMQ8_9BACT</name>
<dbReference type="NCBIfam" id="TIGR00544">
    <property type="entry name" value="lgt"/>
    <property type="match status" value="1"/>
</dbReference>
<feature type="transmembrane region" description="Helical" evidence="7">
    <location>
        <begin position="251"/>
        <end position="268"/>
    </location>
</feature>
<dbReference type="InterPro" id="IPR001640">
    <property type="entry name" value="Lgt"/>
</dbReference>
<feature type="transmembrane region" description="Helical" evidence="7">
    <location>
        <begin position="288"/>
        <end position="309"/>
    </location>
</feature>
<feature type="transmembrane region" description="Helical" evidence="7">
    <location>
        <begin position="128"/>
        <end position="149"/>
    </location>
</feature>
<evidence type="ECO:0000256" key="4">
    <source>
        <dbReference type="ARBA" id="ARBA00022692"/>
    </source>
</evidence>
<reference evidence="8 9" key="1">
    <citation type="submission" date="2017-09" db="EMBL/GenBank/DDBJ databases">
        <title>Depth-based differentiation of microbial function through sediment-hosted aquifers and enrichment of novel symbionts in the deep terrestrial subsurface.</title>
        <authorList>
            <person name="Probst A.J."/>
            <person name="Ladd B."/>
            <person name="Jarett J.K."/>
            <person name="Geller-Mcgrath D.E."/>
            <person name="Sieber C.M."/>
            <person name="Emerson J.B."/>
            <person name="Anantharaman K."/>
            <person name="Thomas B.C."/>
            <person name="Malmstrom R."/>
            <person name="Stieglmeier M."/>
            <person name="Klingl A."/>
            <person name="Woyke T."/>
            <person name="Ryan C.M."/>
            <person name="Banfield J.F."/>
        </authorList>
    </citation>
    <scope>NUCLEOTIDE SEQUENCE [LARGE SCALE GENOMIC DNA]</scope>
    <source>
        <strain evidence="8">CG23_combo_of_CG06-09_8_20_14_all_41_10</strain>
    </source>
</reference>
<dbReference type="EMBL" id="PCSE01000079">
    <property type="protein sequence ID" value="PIP34469.1"/>
    <property type="molecule type" value="Genomic_DNA"/>
</dbReference>